<comment type="caution">
    <text evidence="1">The sequence shown here is derived from an EMBL/GenBank/DDBJ whole genome shotgun (WGS) entry which is preliminary data.</text>
</comment>
<sequence length="143" mass="16151">MHGVSAASVARIVHSVVDAVNEIEFPEGINWPPDVYHIVANWRGFSRMDDGWRPIPNAIILADSACPLREWLITPVANVLNDRAVTRFNRAHQSTKSFEECTLDVRKEKFPALIIYAVAQHSRPTSSSAVLHYVIYPETKEKE</sequence>
<protein>
    <recommendedName>
        <fullName evidence="3">Transposase</fullName>
    </recommendedName>
</protein>
<dbReference type="EMBL" id="JARBHB010000001">
    <property type="protein sequence ID" value="KAJ8896046.1"/>
    <property type="molecule type" value="Genomic_DNA"/>
</dbReference>
<accession>A0ABQ9II77</accession>
<name>A0ABQ9II77_9NEOP</name>
<evidence type="ECO:0000313" key="1">
    <source>
        <dbReference type="EMBL" id="KAJ8896046.1"/>
    </source>
</evidence>
<reference evidence="1 2" key="1">
    <citation type="submission" date="2023-02" db="EMBL/GenBank/DDBJ databases">
        <title>LHISI_Scaffold_Assembly.</title>
        <authorList>
            <person name="Stuart O.P."/>
            <person name="Cleave R."/>
            <person name="Magrath M.J.L."/>
            <person name="Mikheyev A.S."/>
        </authorList>
    </citation>
    <scope>NUCLEOTIDE SEQUENCE [LARGE SCALE GENOMIC DNA]</scope>
    <source>
        <strain evidence="1">Daus_M_001</strain>
        <tissue evidence="1">Leg muscle</tissue>
    </source>
</reference>
<gene>
    <name evidence="1" type="ORF">PR048_001387</name>
</gene>
<evidence type="ECO:0008006" key="3">
    <source>
        <dbReference type="Google" id="ProtNLM"/>
    </source>
</evidence>
<evidence type="ECO:0000313" key="2">
    <source>
        <dbReference type="Proteomes" id="UP001159363"/>
    </source>
</evidence>
<keyword evidence="2" id="KW-1185">Reference proteome</keyword>
<proteinExistence type="predicted"/>
<organism evidence="1 2">
    <name type="scientific">Dryococelus australis</name>
    <dbReference type="NCBI Taxonomy" id="614101"/>
    <lineage>
        <taxon>Eukaryota</taxon>
        <taxon>Metazoa</taxon>
        <taxon>Ecdysozoa</taxon>
        <taxon>Arthropoda</taxon>
        <taxon>Hexapoda</taxon>
        <taxon>Insecta</taxon>
        <taxon>Pterygota</taxon>
        <taxon>Neoptera</taxon>
        <taxon>Polyneoptera</taxon>
        <taxon>Phasmatodea</taxon>
        <taxon>Verophasmatodea</taxon>
        <taxon>Anareolatae</taxon>
        <taxon>Phasmatidae</taxon>
        <taxon>Eurycanthinae</taxon>
        <taxon>Dryococelus</taxon>
    </lineage>
</organism>
<dbReference type="Proteomes" id="UP001159363">
    <property type="component" value="Chromosome 1"/>
</dbReference>